<organism evidence="3 4">
    <name type="scientific">Viridothelium virens</name>
    <name type="common">Speckled blister lichen</name>
    <name type="synonym">Trypethelium virens</name>
    <dbReference type="NCBI Taxonomy" id="1048519"/>
    <lineage>
        <taxon>Eukaryota</taxon>
        <taxon>Fungi</taxon>
        <taxon>Dikarya</taxon>
        <taxon>Ascomycota</taxon>
        <taxon>Pezizomycotina</taxon>
        <taxon>Dothideomycetes</taxon>
        <taxon>Dothideomycetes incertae sedis</taxon>
        <taxon>Trypetheliales</taxon>
        <taxon>Trypetheliaceae</taxon>
        <taxon>Viridothelium</taxon>
    </lineage>
</organism>
<evidence type="ECO:0000313" key="4">
    <source>
        <dbReference type="Proteomes" id="UP000800092"/>
    </source>
</evidence>
<proteinExistence type="predicted"/>
<evidence type="ECO:0000313" key="3">
    <source>
        <dbReference type="EMBL" id="KAF2238671.1"/>
    </source>
</evidence>
<feature type="transmembrane region" description="Helical" evidence="2">
    <location>
        <begin position="34"/>
        <end position="56"/>
    </location>
</feature>
<feature type="transmembrane region" description="Helical" evidence="2">
    <location>
        <begin position="68"/>
        <end position="90"/>
    </location>
</feature>
<gene>
    <name evidence="3" type="ORF">EV356DRAFT_573248</name>
</gene>
<protein>
    <submittedName>
        <fullName evidence="3">Uncharacterized protein</fullName>
    </submittedName>
</protein>
<dbReference type="OrthoDB" id="4502894at2759"/>
<keyword evidence="2" id="KW-0812">Transmembrane</keyword>
<feature type="compositionally biased region" description="Polar residues" evidence="1">
    <location>
        <begin position="146"/>
        <end position="156"/>
    </location>
</feature>
<feature type="transmembrane region" description="Helical" evidence="2">
    <location>
        <begin position="6"/>
        <end position="27"/>
    </location>
</feature>
<dbReference type="EMBL" id="ML991775">
    <property type="protein sequence ID" value="KAF2238671.1"/>
    <property type="molecule type" value="Genomic_DNA"/>
</dbReference>
<reference evidence="3" key="1">
    <citation type="journal article" date="2020" name="Stud. Mycol.">
        <title>101 Dothideomycetes genomes: a test case for predicting lifestyles and emergence of pathogens.</title>
        <authorList>
            <person name="Haridas S."/>
            <person name="Albert R."/>
            <person name="Binder M."/>
            <person name="Bloem J."/>
            <person name="Labutti K."/>
            <person name="Salamov A."/>
            <person name="Andreopoulos B."/>
            <person name="Baker S."/>
            <person name="Barry K."/>
            <person name="Bills G."/>
            <person name="Bluhm B."/>
            <person name="Cannon C."/>
            <person name="Castanera R."/>
            <person name="Culley D."/>
            <person name="Daum C."/>
            <person name="Ezra D."/>
            <person name="Gonzalez J."/>
            <person name="Henrissat B."/>
            <person name="Kuo A."/>
            <person name="Liang C."/>
            <person name="Lipzen A."/>
            <person name="Lutzoni F."/>
            <person name="Magnuson J."/>
            <person name="Mondo S."/>
            <person name="Nolan M."/>
            <person name="Ohm R."/>
            <person name="Pangilinan J."/>
            <person name="Park H.-J."/>
            <person name="Ramirez L."/>
            <person name="Alfaro M."/>
            <person name="Sun H."/>
            <person name="Tritt A."/>
            <person name="Yoshinaga Y."/>
            <person name="Zwiers L.-H."/>
            <person name="Turgeon B."/>
            <person name="Goodwin S."/>
            <person name="Spatafora J."/>
            <person name="Crous P."/>
            <person name="Grigoriev I."/>
        </authorList>
    </citation>
    <scope>NUCLEOTIDE SEQUENCE</scope>
    <source>
        <strain evidence="3">Tuck. ex Michener</strain>
    </source>
</reference>
<keyword evidence="4" id="KW-1185">Reference proteome</keyword>
<accession>A0A6A6HL20</accession>
<keyword evidence="2" id="KW-0472">Membrane</keyword>
<dbReference type="AlphaFoldDB" id="A0A6A6HL20"/>
<evidence type="ECO:0000256" key="1">
    <source>
        <dbReference type="SAM" id="MobiDB-lite"/>
    </source>
</evidence>
<evidence type="ECO:0000256" key="2">
    <source>
        <dbReference type="SAM" id="Phobius"/>
    </source>
</evidence>
<name>A0A6A6HL20_VIRVR</name>
<dbReference type="Proteomes" id="UP000800092">
    <property type="component" value="Unassembled WGS sequence"/>
</dbReference>
<sequence length="164" mass="18785">MNQFFGSILTVLYYIGLPFWLPATWLLRALKPLYYFLAFLALPFIYLSRFIAYLVTWPFLFLARFETLYIYVGVASLVGIVTGCLVYGVLQILSSVLRLSSDELEPEVPKRTVASYRAARRKRKGKNSKDALMSPVYLSRSEKESNTQLGLLSQTILEEDDSDF</sequence>
<feature type="region of interest" description="Disordered" evidence="1">
    <location>
        <begin position="122"/>
        <end position="164"/>
    </location>
</feature>
<keyword evidence="2" id="KW-1133">Transmembrane helix</keyword>